<organism evidence="1">
    <name type="scientific">Opuntia streptacantha</name>
    <name type="common">Prickly pear cactus</name>
    <name type="synonym">Opuntia cardona</name>
    <dbReference type="NCBI Taxonomy" id="393608"/>
    <lineage>
        <taxon>Eukaryota</taxon>
        <taxon>Viridiplantae</taxon>
        <taxon>Streptophyta</taxon>
        <taxon>Embryophyta</taxon>
        <taxon>Tracheophyta</taxon>
        <taxon>Spermatophyta</taxon>
        <taxon>Magnoliopsida</taxon>
        <taxon>eudicotyledons</taxon>
        <taxon>Gunneridae</taxon>
        <taxon>Pentapetalae</taxon>
        <taxon>Caryophyllales</taxon>
        <taxon>Cactineae</taxon>
        <taxon>Cactaceae</taxon>
        <taxon>Opuntioideae</taxon>
        <taxon>Opuntia</taxon>
    </lineage>
</organism>
<sequence length="160" mass="17379">MSLHSRNFEGLATSCRGLPTLTLPASSMRCPGNKRSSRYLRSAGLDILPIFTKSATNIAVLCGFKVLTGTARISSMTLYICKTERTGATITFPCMDEQIVDAKEIPAPMPTTLKRVDMASPFANRSLRFPSFANEEYKGNLVALAATTAIPFAKFPRPAI</sequence>
<name>A0A7C8YBH1_OPUST</name>
<reference evidence="1" key="2">
    <citation type="submission" date="2020-07" db="EMBL/GenBank/DDBJ databases">
        <authorList>
            <person name="Vera ALvarez R."/>
            <person name="Arias-Moreno D.M."/>
            <person name="Jimenez-Jacinto V."/>
            <person name="Jimenez-Bremont J.F."/>
            <person name="Swaminathan K."/>
            <person name="Moose S.P."/>
            <person name="Guerrero-Gonzalez M.L."/>
            <person name="Marino-Ramirez L."/>
            <person name="Landsman D."/>
            <person name="Rodriguez-Kessler M."/>
            <person name="Delgado-Sanchez P."/>
        </authorList>
    </citation>
    <scope>NUCLEOTIDE SEQUENCE</scope>
    <source>
        <tissue evidence="1">Cladode</tissue>
    </source>
</reference>
<evidence type="ECO:0000313" key="1">
    <source>
        <dbReference type="EMBL" id="MBA4614276.1"/>
    </source>
</evidence>
<dbReference type="AlphaFoldDB" id="A0A7C8YBH1"/>
<dbReference type="EMBL" id="GISG01001891">
    <property type="protein sequence ID" value="MBA4614276.1"/>
    <property type="molecule type" value="Transcribed_RNA"/>
</dbReference>
<protein>
    <submittedName>
        <fullName evidence="1">Uncharacterized protein</fullName>
    </submittedName>
</protein>
<accession>A0A7C8YBH1</accession>
<reference evidence="1" key="1">
    <citation type="journal article" date="2013" name="J. Plant Res.">
        <title>Effect of fungi and light on seed germination of three Opuntia species from semiarid lands of central Mexico.</title>
        <authorList>
            <person name="Delgado-Sanchez P."/>
            <person name="Jimenez-Bremont J.F."/>
            <person name="Guerrero-Gonzalez Mde L."/>
            <person name="Flores J."/>
        </authorList>
    </citation>
    <scope>NUCLEOTIDE SEQUENCE</scope>
    <source>
        <tissue evidence="1">Cladode</tissue>
    </source>
</reference>
<proteinExistence type="predicted"/>